<evidence type="ECO:0000313" key="2">
    <source>
        <dbReference type="EMBL" id="MCW7532226.1"/>
    </source>
</evidence>
<protein>
    <submittedName>
        <fullName evidence="2">Uncharacterized protein</fullName>
    </submittedName>
</protein>
<name>A0AAW5VRC6_9LEPT</name>
<dbReference type="RefSeq" id="WP_265353475.1">
    <property type="nucleotide sequence ID" value="NZ_JAMQPL010000016.1"/>
</dbReference>
<dbReference type="EMBL" id="JAMQPL010000016">
    <property type="protein sequence ID" value="MCW7532226.1"/>
    <property type="molecule type" value="Genomic_DNA"/>
</dbReference>
<dbReference type="EMBL" id="JAMQPM010000016">
    <property type="protein sequence ID" value="MCW7528374.1"/>
    <property type="molecule type" value="Genomic_DNA"/>
</dbReference>
<dbReference type="AlphaFoldDB" id="A0AAW5VRC6"/>
<reference evidence="2 4" key="1">
    <citation type="submission" date="2022-06" db="EMBL/GenBank/DDBJ databases">
        <title>Leptospira isolates from biofilms formed at urban environments.</title>
        <authorList>
            <person name="Ribeiro P.S."/>
            <person name="Sousa T."/>
            <person name="Carvalho N."/>
            <person name="Aburjaile F."/>
            <person name="Neves F."/>
            <person name="Oliveira D."/>
            <person name="Blanco L."/>
            <person name="Lima J."/>
            <person name="Costa F."/>
            <person name="Brenig B."/>
            <person name="Soares S."/>
            <person name="Ramos R."/>
            <person name="Goes-Neto A."/>
            <person name="Matiuzzi M."/>
            <person name="Azevedo V."/>
            <person name="Ristow P."/>
        </authorList>
    </citation>
    <scope>NUCLEOTIDE SEQUENCE</scope>
    <source>
        <strain evidence="1 4">VSF19</strain>
        <strain evidence="2">VSF20</strain>
    </source>
</reference>
<evidence type="ECO:0000313" key="4">
    <source>
        <dbReference type="Proteomes" id="UP001208912"/>
    </source>
</evidence>
<proteinExistence type="predicted"/>
<sequence>MNRILQKENTDTHKIIDSQIQGYFDWFSKMKNLRDKSKTGLNFNTIGIKGDQVTITESSAGFEIDLKFFCDCFEYSEKITQLAYKLLNEFKSKLIKN</sequence>
<dbReference type="Proteomes" id="UP001208912">
    <property type="component" value="Unassembled WGS sequence"/>
</dbReference>
<evidence type="ECO:0000313" key="3">
    <source>
        <dbReference type="Proteomes" id="UP001208540"/>
    </source>
</evidence>
<dbReference type="Proteomes" id="UP001208540">
    <property type="component" value="Unassembled WGS sequence"/>
</dbReference>
<keyword evidence="4" id="KW-1185">Reference proteome</keyword>
<gene>
    <name evidence="1" type="ORF">ND861_18600</name>
    <name evidence="2" type="ORF">ND862_18565</name>
</gene>
<organism evidence="2 3">
    <name type="scientific">Leptospira soteropolitanensis</name>
    <dbReference type="NCBI Taxonomy" id="2950025"/>
    <lineage>
        <taxon>Bacteria</taxon>
        <taxon>Pseudomonadati</taxon>
        <taxon>Spirochaetota</taxon>
        <taxon>Spirochaetia</taxon>
        <taxon>Leptospirales</taxon>
        <taxon>Leptospiraceae</taxon>
        <taxon>Leptospira</taxon>
    </lineage>
</organism>
<accession>A0AAW5VRC6</accession>
<comment type="caution">
    <text evidence="2">The sequence shown here is derived from an EMBL/GenBank/DDBJ whole genome shotgun (WGS) entry which is preliminary data.</text>
</comment>
<evidence type="ECO:0000313" key="1">
    <source>
        <dbReference type="EMBL" id="MCW7528374.1"/>
    </source>
</evidence>